<accession>A0ABQ1I666</accession>
<proteinExistence type="predicted"/>
<evidence type="ECO:0008006" key="3">
    <source>
        <dbReference type="Google" id="ProtNLM"/>
    </source>
</evidence>
<comment type="caution">
    <text evidence="1">The sequence shown here is derived from an EMBL/GenBank/DDBJ whole genome shotgun (WGS) entry which is preliminary data.</text>
</comment>
<evidence type="ECO:0000313" key="1">
    <source>
        <dbReference type="EMBL" id="GGB16958.1"/>
    </source>
</evidence>
<evidence type="ECO:0000313" key="2">
    <source>
        <dbReference type="Proteomes" id="UP000651977"/>
    </source>
</evidence>
<reference evidence="2" key="1">
    <citation type="journal article" date="2019" name="Int. J. Syst. Evol. Microbiol.">
        <title>The Global Catalogue of Microorganisms (GCM) 10K type strain sequencing project: providing services to taxonomists for standard genome sequencing and annotation.</title>
        <authorList>
            <consortium name="The Broad Institute Genomics Platform"/>
            <consortium name="The Broad Institute Genome Sequencing Center for Infectious Disease"/>
            <person name="Wu L."/>
            <person name="Ma J."/>
        </authorList>
    </citation>
    <scope>NUCLEOTIDE SEQUENCE [LARGE SCALE GENOMIC DNA]</scope>
    <source>
        <strain evidence="2">CGMCC 1.10131</strain>
    </source>
</reference>
<dbReference type="InterPro" id="IPR036366">
    <property type="entry name" value="PGBDSf"/>
</dbReference>
<sequence length="313" mass="34432">MQIQGSVGAKGINSRLDVRTIQTGLNRVLFKGYSTKLTEDGLMGPHTLRVILRFQREIIRMVHPDGRIDPNGRSLKVLSSYSASAPSNTSIVSKGHSGSGRSYSAISAHGPSAAFAVNYRANAKRVLSHYTISVLKQIMMLSGVNNIAISSTWRTPDDQARIMFGDNKSAYSKGVSVEVHRGYPYKPAGKAVDKIFSDNMGKKTDAEIKQLMINEIIARLANGERTSLHCVTQSQYQSNNILDIPYSSVKDPDKAAFEEALLAYSANFNKRKHSAGSKTNYTVAQKPIANVLIERSCWHVELPQINQLLPLLP</sequence>
<dbReference type="Gene3D" id="1.10.101.10">
    <property type="entry name" value="PGBD-like superfamily/PGBD"/>
    <property type="match status" value="1"/>
</dbReference>
<gene>
    <name evidence="1" type="ORF">GCM10007414_33010</name>
</gene>
<name>A0ABQ1I666_9ALTE</name>
<dbReference type="Proteomes" id="UP000651977">
    <property type="component" value="Unassembled WGS sequence"/>
</dbReference>
<protein>
    <recommendedName>
        <fullName evidence="3">Peptidoglycan binding-like domain-containing protein</fullName>
    </recommendedName>
</protein>
<dbReference type="RefSeq" id="WP_055733461.1">
    <property type="nucleotide sequence ID" value="NZ_BMDY01000023.1"/>
</dbReference>
<dbReference type="EMBL" id="BMDY01000023">
    <property type="protein sequence ID" value="GGB16958.1"/>
    <property type="molecule type" value="Genomic_DNA"/>
</dbReference>
<organism evidence="1 2">
    <name type="scientific">Agarivorans gilvus</name>
    <dbReference type="NCBI Taxonomy" id="680279"/>
    <lineage>
        <taxon>Bacteria</taxon>
        <taxon>Pseudomonadati</taxon>
        <taxon>Pseudomonadota</taxon>
        <taxon>Gammaproteobacteria</taxon>
        <taxon>Alteromonadales</taxon>
        <taxon>Alteromonadaceae</taxon>
        <taxon>Agarivorans</taxon>
    </lineage>
</organism>
<keyword evidence="2" id="KW-1185">Reference proteome</keyword>